<sequence length="187" mass="20816">MLKTLLVYIHLIAACLAIGVLLVQDIALAKWRGRAMDAAAIENLHRNSGLVTLALVVLWVSGLVIVAIGYLDNPAYLMNQKLWAKFTVVSILTLNGLFLHHYSFRVLTSPAGFIGASRMAQFLVLVTAVISLVSWLYSCYLGIARPWNNVAPYAYVMIVYSVVMTIALAIGLEVWRELRKEFRLLAH</sequence>
<keyword evidence="1" id="KW-0472">Membrane</keyword>
<dbReference type="Proteomes" id="UP001253595">
    <property type="component" value="Unassembled WGS sequence"/>
</dbReference>
<feature type="transmembrane region" description="Helical" evidence="1">
    <location>
        <begin position="6"/>
        <end position="29"/>
    </location>
</feature>
<keyword evidence="1" id="KW-1133">Transmembrane helix</keyword>
<keyword evidence="1" id="KW-0812">Transmembrane</keyword>
<dbReference type="PROSITE" id="PS51257">
    <property type="entry name" value="PROKAR_LIPOPROTEIN"/>
    <property type="match status" value="1"/>
</dbReference>
<evidence type="ECO:0008006" key="4">
    <source>
        <dbReference type="Google" id="ProtNLM"/>
    </source>
</evidence>
<dbReference type="RefSeq" id="WP_310076032.1">
    <property type="nucleotide sequence ID" value="NZ_JAVDVX010000010.1"/>
</dbReference>
<reference evidence="2 3" key="1">
    <citation type="submission" date="2023-07" db="EMBL/GenBank/DDBJ databases">
        <title>Sorghum-associated microbial communities from plants grown in Nebraska, USA.</title>
        <authorList>
            <person name="Schachtman D."/>
        </authorList>
    </citation>
    <scope>NUCLEOTIDE SEQUENCE [LARGE SCALE GENOMIC DNA]</scope>
    <source>
        <strain evidence="2 3">BE190</strain>
    </source>
</reference>
<feature type="transmembrane region" description="Helical" evidence="1">
    <location>
        <begin position="122"/>
        <end position="143"/>
    </location>
</feature>
<comment type="caution">
    <text evidence="2">The sequence shown here is derived from an EMBL/GenBank/DDBJ whole genome shotgun (WGS) entry which is preliminary data.</text>
</comment>
<accession>A0ABU1V3N1</accession>
<feature type="transmembrane region" description="Helical" evidence="1">
    <location>
        <begin position="155"/>
        <end position="175"/>
    </location>
</feature>
<organism evidence="2 3">
    <name type="scientific">Cellvibrio fibrivorans</name>
    <dbReference type="NCBI Taxonomy" id="126350"/>
    <lineage>
        <taxon>Bacteria</taxon>
        <taxon>Pseudomonadati</taxon>
        <taxon>Pseudomonadota</taxon>
        <taxon>Gammaproteobacteria</taxon>
        <taxon>Cellvibrionales</taxon>
        <taxon>Cellvibrionaceae</taxon>
        <taxon>Cellvibrio</taxon>
    </lineage>
</organism>
<feature type="transmembrane region" description="Helical" evidence="1">
    <location>
        <begin position="83"/>
        <end position="102"/>
    </location>
</feature>
<evidence type="ECO:0000313" key="2">
    <source>
        <dbReference type="EMBL" id="MDR7092057.1"/>
    </source>
</evidence>
<gene>
    <name evidence="2" type="ORF">J2X05_004097</name>
</gene>
<proteinExistence type="predicted"/>
<evidence type="ECO:0000313" key="3">
    <source>
        <dbReference type="Proteomes" id="UP001253595"/>
    </source>
</evidence>
<keyword evidence="3" id="KW-1185">Reference proteome</keyword>
<evidence type="ECO:0000256" key="1">
    <source>
        <dbReference type="SAM" id="Phobius"/>
    </source>
</evidence>
<name>A0ABU1V3N1_9GAMM</name>
<feature type="transmembrane region" description="Helical" evidence="1">
    <location>
        <begin position="50"/>
        <end position="71"/>
    </location>
</feature>
<protein>
    <recommendedName>
        <fullName evidence="4">DUF2214 domain-containing protein</fullName>
    </recommendedName>
</protein>
<dbReference type="EMBL" id="JAVDVX010000010">
    <property type="protein sequence ID" value="MDR7092057.1"/>
    <property type="molecule type" value="Genomic_DNA"/>
</dbReference>